<organism evidence="1 2">
    <name type="scientific">Psychrosphaera algicola</name>
    <dbReference type="NCBI Taxonomy" id="3023714"/>
    <lineage>
        <taxon>Bacteria</taxon>
        <taxon>Pseudomonadati</taxon>
        <taxon>Pseudomonadota</taxon>
        <taxon>Gammaproteobacteria</taxon>
        <taxon>Alteromonadales</taxon>
        <taxon>Pseudoalteromonadaceae</taxon>
        <taxon>Psychrosphaera</taxon>
    </lineage>
</organism>
<proteinExistence type="predicted"/>
<evidence type="ECO:0000313" key="2">
    <source>
        <dbReference type="Proteomes" id="UP001528411"/>
    </source>
</evidence>
<dbReference type="Proteomes" id="UP001528411">
    <property type="component" value="Unassembled WGS sequence"/>
</dbReference>
<reference evidence="1 2" key="1">
    <citation type="submission" date="2023-01" db="EMBL/GenBank/DDBJ databases">
        <title>Psychrosphaera sp. nov., isolated from marine algae.</title>
        <authorList>
            <person name="Bayburt H."/>
            <person name="Choi B.J."/>
            <person name="Kim J.M."/>
            <person name="Choi D.G."/>
            <person name="Jeon C.O."/>
        </authorList>
    </citation>
    <scope>NUCLEOTIDE SEQUENCE [LARGE SCALE GENOMIC DNA]</scope>
    <source>
        <strain evidence="1 2">G1-22</strain>
    </source>
</reference>
<evidence type="ECO:0008006" key="3">
    <source>
        <dbReference type="Google" id="ProtNLM"/>
    </source>
</evidence>
<gene>
    <name evidence="1" type="ORF">PN838_05155</name>
</gene>
<accession>A0ABT5FCG0</accession>
<keyword evidence="2" id="KW-1185">Reference proteome</keyword>
<protein>
    <recommendedName>
        <fullName evidence="3">UDP-2,4-diacetamido-2,4, 6-trideoxy-beta-L-altropyranose hydrolase</fullName>
    </recommendedName>
</protein>
<dbReference type="RefSeq" id="WP_272179938.1">
    <property type="nucleotide sequence ID" value="NZ_JAQOMS010000002.1"/>
</dbReference>
<evidence type="ECO:0000313" key="1">
    <source>
        <dbReference type="EMBL" id="MDC2888277.1"/>
    </source>
</evidence>
<sequence>MANKHVLFRFDVGGNVGAGHFVRCQLIARQLVNSGITCLAVISADSEIPNINENSAFTKTLTLTNPDDGKELTEICHALQITTLFIDHYHCDYDYQKKLLEADVKWGQFDYFCSGHYLGQFVVNINPSRTAEDYRHCILGQKTEILCGLYYVVIREQFCQLPLSDLPSRDNSHGATVFVSFGAGTTAPFVLDLLQTMQKSKAVKNSFFDDLTQ</sequence>
<comment type="caution">
    <text evidence="1">The sequence shown here is derived from an EMBL/GenBank/DDBJ whole genome shotgun (WGS) entry which is preliminary data.</text>
</comment>
<dbReference type="EMBL" id="JAQOMS010000002">
    <property type="protein sequence ID" value="MDC2888277.1"/>
    <property type="molecule type" value="Genomic_DNA"/>
</dbReference>
<dbReference type="Gene3D" id="3.40.50.11190">
    <property type="match status" value="1"/>
</dbReference>
<name>A0ABT5FCG0_9GAMM</name>